<evidence type="ECO:0000313" key="1">
    <source>
        <dbReference type="EMBL" id="GAL74589.1"/>
    </source>
</evidence>
<dbReference type="EMBL" id="BBNT01000002">
    <property type="protein sequence ID" value="GAL74589.1"/>
    <property type="molecule type" value="Genomic_DNA"/>
</dbReference>
<name>A0A090WGS9_NONUL</name>
<sequence>MQCKKYKSNISTQLVLSEIIKFLLYHILEVQQTNTSQSSLINNIEDFTYYLVASKDFTQTANILLGTFNTNWSTHKIKPIFKKIVSQKSFEALDHQEALQKLECLLEKINISAITGVDLDPIVRVNPYLRNRYFSIPELTPKVDPKNNGINSSNIVDNSINADKALKYQN</sequence>
<organism evidence="1 2">
    <name type="scientific">Nonlabens ulvanivorans</name>
    <name type="common">Persicivirga ulvanivorans</name>
    <dbReference type="NCBI Taxonomy" id="906888"/>
    <lineage>
        <taxon>Bacteria</taxon>
        <taxon>Pseudomonadati</taxon>
        <taxon>Bacteroidota</taxon>
        <taxon>Flavobacteriia</taxon>
        <taxon>Flavobacteriales</taxon>
        <taxon>Flavobacteriaceae</taxon>
        <taxon>Nonlabens</taxon>
    </lineage>
</organism>
<proteinExistence type="predicted"/>
<dbReference type="Proteomes" id="UP000029647">
    <property type="component" value="Unassembled WGS sequence"/>
</dbReference>
<protein>
    <submittedName>
        <fullName evidence="1">ATPase</fullName>
    </submittedName>
</protein>
<dbReference type="AlphaFoldDB" id="A0A090WGS9"/>
<evidence type="ECO:0000313" key="2">
    <source>
        <dbReference type="Proteomes" id="UP000029647"/>
    </source>
</evidence>
<reference evidence="1 2" key="1">
    <citation type="journal article" date="2014" name="Genome Announc.">
        <title>Draft Genome Sequences of Marine Flavobacterium Nonlabens Strains NR17, NR24, NR27, NR32, NR33, and Ara13.</title>
        <authorList>
            <person name="Nakanishi M."/>
            <person name="Meirelles P."/>
            <person name="Suzuki R."/>
            <person name="Takatani N."/>
            <person name="Mino S."/>
            <person name="Suda W."/>
            <person name="Oshima K."/>
            <person name="Hattori M."/>
            <person name="Ohkuma M."/>
            <person name="Hosokawa M."/>
            <person name="Miyashita K."/>
            <person name="Thompson F.L."/>
            <person name="Niwa A."/>
            <person name="Sawabe T."/>
            <person name="Sawabe T."/>
        </authorList>
    </citation>
    <scope>NUCLEOTIDE SEQUENCE [LARGE SCALE GENOMIC DNA]</scope>
    <source>
        <strain evidence="2">JCM19275</strain>
    </source>
</reference>
<accession>A0A090WGS9</accession>
<comment type="caution">
    <text evidence="1">The sequence shown here is derived from an EMBL/GenBank/DDBJ whole genome shotgun (WGS) entry which is preliminary data.</text>
</comment>
<gene>
    <name evidence="1" type="ORF">JCM19275_3444</name>
</gene>